<keyword evidence="2" id="KW-1185">Reference proteome</keyword>
<evidence type="ECO:0000313" key="1">
    <source>
        <dbReference type="EMBL" id="BAT77139.1"/>
    </source>
</evidence>
<dbReference type="EMBL" id="AP015034">
    <property type="protein sequence ID" value="BAT77139.1"/>
    <property type="molecule type" value="Genomic_DNA"/>
</dbReference>
<reference evidence="1 2" key="1">
    <citation type="journal article" date="2015" name="Sci. Rep.">
        <title>The power of single molecule real-time sequencing technology in the de novo assembly of a eukaryotic genome.</title>
        <authorList>
            <person name="Sakai H."/>
            <person name="Naito K."/>
            <person name="Ogiso-Tanaka E."/>
            <person name="Takahashi Y."/>
            <person name="Iseki K."/>
            <person name="Muto C."/>
            <person name="Satou K."/>
            <person name="Teruya K."/>
            <person name="Shiroma A."/>
            <person name="Shimoji M."/>
            <person name="Hirano T."/>
            <person name="Itoh T."/>
            <person name="Kaga A."/>
            <person name="Tomooka N."/>
        </authorList>
    </citation>
    <scope>NUCLEOTIDE SEQUENCE [LARGE SCALE GENOMIC DNA]</scope>
    <source>
        <strain evidence="2">cv. Shumari</strain>
    </source>
</reference>
<dbReference type="PANTHER" id="PTHR35317:SF43">
    <property type="entry name" value="TRANSMEMBRANE PROTEIN"/>
    <property type="match status" value="1"/>
</dbReference>
<dbReference type="OrthoDB" id="1713025at2759"/>
<organism evidence="1 2">
    <name type="scientific">Vigna angularis var. angularis</name>
    <dbReference type="NCBI Taxonomy" id="157739"/>
    <lineage>
        <taxon>Eukaryota</taxon>
        <taxon>Viridiplantae</taxon>
        <taxon>Streptophyta</taxon>
        <taxon>Embryophyta</taxon>
        <taxon>Tracheophyta</taxon>
        <taxon>Spermatophyta</taxon>
        <taxon>Magnoliopsida</taxon>
        <taxon>eudicotyledons</taxon>
        <taxon>Gunneridae</taxon>
        <taxon>Pentapetalae</taxon>
        <taxon>rosids</taxon>
        <taxon>fabids</taxon>
        <taxon>Fabales</taxon>
        <taxon>Fabaceae</taxon>
        <taxon>Papilionoideae</taxon>
        <taxon>50 kb inversion clade</taxon>
        <taxon>NPAAA clade</taxon>
        <taxon>indigoferoid/millettioid clade</taxon>
        <taxon>Phaseoleae</taxon>
        <taxon>Vigna</taxon>
    </lineage>
</organism>
<dbReference type="Proteomes" id="UP000291084">
    <property type="component" value="Chromosome 1"/>
</dbReference>
<accession>A0A0S3R973</accession>
<sequence>MRKNFLAEIEKHFAKNDKVETSVLFQSLISMKYQGKGNVREYIMEMLSIASKLKALKHELPEDLLVHLILISLPSEFGRFKVSYYYQKEKWSLNELISYCAQEEERLKQEKVESIYLV</sequence>
<evidence type="ECO:0008006" key="3">
    <source>
        <dbReference type="Google" id="ProtNLM"/>
    </source>
</evidence>
<gene>
    <name evidence="1" type="primary">Vigan.01G523000</name>
    <name evidence="1" type="ORF">VIGAN_01523000</name>
</gene>
<dbReference type="PANTHER" id="PTHR35317">
    <property type="entry name" value="OS04G0629600 PROTEIN"/>
    <property type="match status" value="1"/>
</dbReference>
<protein>
    <recommendedName>
        <fullName evidence="3">Retrotransposon gag domain-containing protein</fullName>
    </recommendedName>
</protein>
<feature type="non-terminal residue" evidence="1">
    <location>
        <position position="118"/>
    </location>
</feature>
<dbReference type="AlphaFoldDB" id="A0A0S3R973"/>
<dbReference type="Pfam" id="PF14223">
    <property type="entry name" value="Retrotran_gag_2"/>
    <property type="match status" value="1"/>
</dbReference>
<proteinExistence type="predicted"/>
<name>A0A0S3R973_PHAAN</name>
<evidence type="ECO:0000313" key="2">
    <source>
        <dbReference type="Proteomes" id="UP000291084"/>
    </source>
</evidence>